<evidence type="ECO:0000313" key="3">
    <source>
        <dbReference type="Proteomes" id="UP000218677"/>
    </source>
</evidence>
<dbReference type="NCBIfam" id="TIGR03745">
    <property type="entry name" value="conj_TIGR03745"/>
    <property type="match status" value="1"/>
</dbReference>
<name>A0A2A4HFU5_9GAMM</name>
<dbReference type="OrthoDB" id="5784566at2"/>
<evidence type="ECO:0000256" key="1">
    <source>
        <dbReference type="SAM" id="Phobius"/>
    </source>
</evidence>
<gene>
    <name evidence="2" type="ORF">CPA45_19060</name>
</gene>
<protein>
    <submittedName>
        <fullName evidence="2">TIGR03745 family integrating conjugative element membrane protein</fullName>
    </submittedName>
</protein>
<organism evidence="2 3">
    <name type="scientific">Vreelandella nigrificans</name>
    <dbReference type="NCBI Taxonomy" id="2042704"/>
    <lineage>
        <taxon>Bacteria</taxon>
        <taxon>Pseudomonadati</taxon>
        <taxon>Pseudomonadota</taxon>
        <taxon>Gammaproteobacteria</taxon>
        <taxon>Oceanospirillales</taxon>
        <taxon>Halomonadaceae</taxon>
        <taxon>Vreelandella</taxon>
    </lineage>
</organism>
<dbReference type="Pfam" id="PF11190">
    <property type="entry name" value="DUF2976"/>
    <property type="match status" value="1"/>
</dbReference>
<comment type="caution">
    <text evidence="2">The sequence shown here is derived from an EMBL/GenBank/DDBJ whole genome shotgun (WGS) entry which is preliminary data.</text>
</comment>
<dbReference type="EMBL" id="NWUX01000024">
    <property type="protein sequence ID" value="PCF94078.1"/>
    <property type="molecule type" value="Genomic_DNA"/>
</dbReference>
<accession>A0A2A4HFU5</accession>
<keyword evidence="1" id="KW-1133">Transmembrane helix</keyword>
<dbReference type="AlphaFoldDB" id="A0A2A4HFU5"/>
<evidence type="ECO:0000313" key="2">
    <source>
        <dbReference type="EMBL" id="PCF94078.1"/>
    </source>
</evidence>
<keyword evidence="3" id="KW-1185">Reference proteome</keyword>
<dbReference type="RefSeq" id="WP_096654296.1">
    <property type="nucleotide sequence ID" value="NZ_NWUX01000024.1"/>
</dbReference>
<reference evidence="3" key="1">
    <citation type="submission" date="2017-09" db="EMBL/GenBank/DDBJ databases">
        <authorList>
            <person name="Cho G.-S."/>
            <person name="Oguntoyinbo F.A."/>
            <person name="Cnockaert M."/>
            <person name="Kabisch J."/>
            <person name="Neve H."/>
            <person name="Bockelmann W."/>
            <person name="Wenning M."/>
            <person name="Franz C.M."/>
            <person name="Vandamme P."/>
        </authorList>
    </citation>
    <scope>NUCLEOTIDE SEQUENCE [LARGE SCALE GENOMIC DNA]</scope>
    <source>
        <strain evidence="3">MBT G8648</strain>
    </source>
</reference>
<proteinExistence type="predicted"/>
<feature type="transmembrane region" description="Helical" evidence="1">
    <location>
        <begin position="58"/>
        <end position="84"/>
    </location>
</feature>
<dbReference type="InterPro" id="IPR021356">
    <property type="entry name" value="Integr_conj_element_PFL4702"/>
</dbReference>
<keyword evidence="1" id="KW-0812">Transmembrane</keyword>
<keyword evidence="1" id="KW-0472">Membrane</keyword>
<feature type="transmembrane region" description="Helical" evidence="1">
    <location>
        <begin position="96"/>
        <end position="115"/>
    </location>
</feature>
<sequence length="123" mass="13024">MKQVSNAFGFNRAKQFLTSWGVALVMGMPAIAMAQLPEMEAPSQGGGGLISTLQGYLYDFGALIGLVLCTIAFLMVGASAVASFKEARERETWGKFAVTVVVGVVLIVAIIWLATEALPILSQ</sequence>
<dbReference type="Proteomes" id="UP000218677">
    <property type="component" value="Unassembled WGS sequence"/>
</dbReference>